<feature type="compositionally biased region" description="Polar residues" evidence="1">
    <location>
        <begin position="400"/>
        <end position="424"/>
    </location>
</feature>
<dbReference type="GeneID" id="43589252"/>
<sequence length="651" mass="69076">MLNVFCLFLSFLLIIIPTSIAETSTPNTGDQAQAFLFSYTTSNLVLPVTATCPTPLILTQLTPTNAHTSDPAAPYTMVMLVHEQLVDSAGKKYERVYSASMGVGDLSSTQEINHPLGNGTQFIGCIWGSNQVSGGCQDLYTVVPSERTADAYQYSWSTCRASDVLESWVTPSNQTLDVGVSGVSGDVSINAWPAACSDLQFTPKNGTPPYTLLIAPAAHPPVNITSATKAPMNYTIRLTHGQAFMVGMYDSVGNSWAFGPLHSGDASDLSCLAVATGQEVPKKGSGDFGIGALTGGVIAAFLIGAAGATIVMWYLGKRRKGRTPHSESTIDLYNNPRPESYRTTSGSTFPKTQGYTDQSPTLDFDTPGTLYDPHFPGPTAGYPKAPSVQQRTVSADRVLQGTSPSPNASSAGFTKPYDQSSGISADSYRDNIGMMDFGPTMATATTTTTPRGRPRSISDRSSRSTGESPGYGPDPAWGSARRSAGHGARVGGSPELTPTPVHPSMGRRIPSSPRPSPFQPVINTNAVPKRGDDETPSSPSSPSRPRNVYVVHSDGGSGDVHIQLPDPDTRVIELPPGYQPMTMPEPSTTRSRQDRASMPPSKPQTQAQRGTGRWSGVNRDTGTGTGTGMGQEELRARAEAAMQEKRRPMSG</sequence>
<organism evidence="4 5">
    <name type="scientific">Kwoniella shandongensis</name>
    <dbReference type="NCBI Taxonomy" id="1734106"/>
    <lineage>
        <taxon>Eukaryota</taxon>
        <taxon>Fungi</taxon>
        <taxon>Dikarya</taxon>
        <taxon>Basidiomycota</taxon>
        <taxon>Agaricomycotina</taxon>
        <taxon>Tremellomycetes</taxon>
        <taxon>Tremellales</taxon>
        <taxon>Cryptococcaceae</taxon>
        <taxon>Kwoniella</taxon>
    </lineage>
</organism>
<gene>
    <name evidence="4" type="ORF">CI109_105998</name>
</gene>
<dbReference type="EMBL" id="CP144061">
    <property type="protein sequence ID" value="WWD21512.1"/>
    <property type="molecule type" value="Genomic_DNA"/>
</dbReference>
<evidence type="ECO:0000256" key="2">
    <source>
        <dbReference type="SAM" id="Phobius"/>
    </source>
</evidence>
<feature type="compositionally biased region" description="Low complexity" evidence="1">
    <location>
        <begin position="438"/>
        <end position="451"/>
    </location>
</feature>
<feature type="compositionally biased region" description="Polar residues" evidence="1">
    <location>
        <begin position="341"/>
        <end position="361"/>
    </location>
</feature>
<dbReference type="AlphaFoldDB" id="A0A5M6C276"/>
<keyword evidence="2" id="KW-1133">Transmembrane helix</keyword>
<feature type="chain" id="PRO_5043411377" evidence="3">
    <location>
        <begin position="22"/>
        <end position="651"/>
    </location>
</feature>
<keyword evidence="2" id="KW-0812">Transmembrane</keyword>
<proteinExistence type="predicted"/>
<evidence type="ECO:0000256" key="3">
    <source>
        <dbReference type="SAM" id="SignalP"/>
    </source>
</evidence>
<dbReference type="KEGG" id="ksn:43589252"/>
<evidence type="ECO:0000313" key="4">
    <source>
        <dbReference type="EMBL" id="WWD21512.1"/>
    </source>
</evidence>
<feature type="compositionally biased region" description="Low complexity" evidence="1">
    <location>
        <begin position="536"/>
        <end position="546"/>
    </location>
</feature>
<keyword evidence="3" id="KW-0732">Signal</keyword>
<feature type="signal peptide" evidence="3">
    <location>
        <begin position="1"/>
        <end position="21"/>
    </location>
</feature>
<keyword evidence="2" id="KW-0472">Membrane</keyword>
<evidence type="ECO:0000313" key="5">
    <source>
        <dbReference type="Proteomes" id="UP000322225"/>
    </source>
</evidence>
<keyword evidence="5" id="KW-1185">Reference proteome</keyword>
<accession>A0A5M6C276</accession>
<feature type="compositionally biased region" description="Basic and acidic residues" evidence="1">
    <location>
        <begin position="632"/>
        <end position="651"/>
    </location>
</feature>
<protein>
    <submittedName>
        <fullName evidence="4">Uncharacterized protein</fullName>
    </submittedName>
</protein>
<feature type="transmembrane region" description="Helical" evidence="2">
    <location>
        <begin position="288"/>
        <end position="315"/>
    </location>
</feature>
<feature type="region of interest" description="Disordered" evidence="1">
    <location>
        <begin position="321"/>
        <end position="651"/>
    </location>
</feature>
<reference evidence="4" key="1">
    <citation type="submission" date="2017-08" db="EMBL/GenBank/DDBJ databases">
        <authorList>
            <person name="Cuomo C."/>
            <person name="Billmyre B."/>
            <person name="Heitman J."/>
        </authorList>
    </citation>
    <scope>NUCLEOTIDE SEQUENCE</scope>
    <source>
        <strain evidence="4">CBS 12478</strain>
    </source>
</reference>
<reference evidence="4" key="2">
    <citation type="submission" date="2024-01" db="EMBL/GenBank/DDBJ databases">
        <title>Comparative genomics of Cryptococcus and Kwoniella reveals pathogenesis evolution and contrasting modes of karyotype evolution via chromosome fusion or intercentromeric recombination.</title>
        <authorList>
            <person name="Coelho M.A."/>
            <person name="David-Palma M."/>
            <person name="Shea T."/>
            <person name="Bowers K."/>
            <person name="McGinley-Smith S."/>
            <person name="Mohammad A.W."/>
            <person name="Gnirke A."/>
            <person name="Yurkov A.M."/>
            <person name="Nowrousian M."/>
            <person name="Sun S."/>
            <person name="Cuomo C.A."/>
            <person name="Heitman J."/>
        </authorList>
    </citation>
    <scope>NUCLEOTIDE SEQUENCE</scope>
    <source>
        <strain evidence="4">CBS 12478</strain>
    </source>
</reference>
<name>A0A5M6C276_9TREE</name>
<evidence type="ECO:0000256" key="1">
    <source>
        <dbReference type="SAM" id="MobiDB-lite"/>
    </source>
</evidence>
<dbReference type="Proteomes" id="UP000322225">
    <property type="component" value="Chromosome 11"/>
</dbReference>
<dbReference type="OrthoDB" id="2563021at2759"/>
<dbReference type="RefSeq" id="XP_031860623.1">
    <property type="nucleotide sequence ID" value="XM_032005111.1"/>
</dbReference>